<gene>
    <name evidence="3" type="ORF">SPPG_08248</name>
</gene>
<dbReference type="InterPro" id="IPR001810">
    <property type="entry name" value="F-box_dom"/>
</dbReference>
<dbReference type="AlphaFoldDB" id="A0A0L0H546"/>
<dbReference type="Pfam" id="PF12937">
    <property type="entry name" value="F-box-like"/>
    <property type="match status" value="1"/>
</dbReference>
<keyword evidence="4" id="KW-1185">Reference proteome</keyword>
<dbReference type="PROSITE" id="PS50181">
    <property type="entry name" value="FBOX"/>
    <property type="match status" value="1"/>
</dbReference>
<evidence type="ECO:0000259" key="2">
    <source>
        <dbReference type="PROSITE" id="PS50181"/>
    </source>
</evidence>
<dbReference type="Gene3D" id="2.130.10.10">
    <property type="entry name" value="YVTN repeat-like/Quinoprotein amine dehydrogenase"/>
    <property type="match status" value="1"/>
</dbReference>
<dbReference type="InterPro" id="IPR036322">
    <property type="entry name" value="WD40_repeat_dom_sf"/>
</dbReference>
<proteinExistence type="predicted"/>
<evidence type="ECO:0000313" key="4">
    <source>
        <dbReference type="Proteomes" id="UP000053201"/>
    </source>
</evidence>
<dbReference type="Proteomes" id="UP000053201">
    <property type="component" value="Unassembled WGS sequence"/>
</dbReference>
<accession>A0A0L0H546</accession>
<reference evidence="3 4" key="1">
    <citation type="submission" date="2009-08" db="EMBL/GenBank/DDBJ databases">
        <title>The Genome Sequence of Spizellomyces punctatus strain DAOM BR117.</title>
        <authorList>
            <consortium name="The Broad Institute Genome Sequencing Platform"/>
            <person name="Russ C."/>
            <person name="Cuomo C."/>
            <person name="Shea T."/>
            <person name="Young S.K."/>
            <person name="Zeng Q."/>
            <person name="Koehrsen M."/>
            <person name="Haas B."/>
            <person name="Borodovsky M."/>
            <person name="Guigo R."/>
            <person name="Alvarado L."/>
            <person name="Berlin A."/>
            <person name="Bochicchio J."/>
            <person name="Borenstein D."/>
            <person name="Chapman S."/>
            <person name="Chen Z."/>
            <person name="Engels R."/>
            <person name="Freedman E."/>
            <person name="Gellesch M."/>
            <person name="Goldberg J."/>
            <person name="Griggs A."/>
            <person name="Gujja S."/>
            <person name="Heiman D."/>
            <person name="Hepburn T."/>
            <person name="Howarth C."/>
            <person name="Jen D."/>
            <person name="Larson L."/>
            <person name="Lewis B."/>
            <person name="Mehta T."/>
            <person name="Park D."/>
            <person name="Pearson M."/>
            <person name="Roberts A."/>
            <person name="Saif S."/>
            <person name="Shenoy N."/>
            <person name="Sisk P."/>
            <person name="Stolte C."/>
            <person name="Sykes S."/>
            <person name="Thomson T."/>
            <person name="Walk T."/>
            <person name="White J."/>
            <person name="Yandava C."/>
            <person name="Burger G."/>
            <person name="Gray M.W."/>
            <person name="Holland P.W.H."/>
            <person name="King N."/>
            <person name="Lang F.B.F."/>
            <person name="Roger A.J."/>
            <person name="Ruiz-Trillo I."/>
            <person name="Lander E."/>
            <person name="Nusbaum C."/>
        </authorList>
    </citation>
    <scope>NUCLEOTIDE SEQUENCE [LARGE SCALE GENOMIC DNA]</scope>
    <source>
        <strain evidence="3 4">DAOM BR117</strain>
    </source>
</reference>
<evidence type="ECO:0000313" key="3">
    <source>
        <dbReference type="EMBL" id="KNC96347.1"/>
    </source>
</evidence>
<dbReference type="EMBL" id="KQ257469">
    <property type="protein sequence ID" value="KNC96347.1"/>
    <property type="molecule type" value="Genomic_DNA"/>
</dbReference>
<dbReference type="VEuPathDB" id="FungiDB:SPPG_08248"/>
<protein>
    <recommendedName>
        <fullName evidence="2">F-box domain-containing protein</fullName>
    </recommendedName>
</protein>
<feature type="region of interest" description="Disordered" evidence="1">
    <location>
        <begin position="118"/>
        <end position="154"/>
    </location>
</feature>
<dbReference type="RefSeq" id="XP_016604387.1">
    <property type="nucleotide sequence ID" value="XM_016756408.1"/>
</dbReference>
<dbReference type="SUPFAM" id="SSF50978">
    <property type="entry name" value="WD40 repeat-like"/>
    <property type="match status" value="1"/>
</dbReference>
<dbReference type="Gene3D" id="1.20.1280.50">
    <property type="match status" value="1"/>
</dbReference>
<dbReference type="SUPFAM" id="SSF81383">
    <property type="entry name" value="F-box domain"/>
    <property type="match status" value="1"/>
</dbReference>
<dbReference type="InParanoid" id="A0A0L0H546"/>
<dbReference type="GeneID" id="27691422"/>
<evidence type="ECO:0000256" key="1">
    <source>
        <dbReference type="SAM" id="MobiDB-lite"/>
    </source>
</evidence>
<name>A0A0L0H546_SPIPD</name>
<dbReference type="InterPro" id="IPR015943">
    <property type="entry name" value="WD40/YVTN_repeat-like_dom_sf"/>
</dbReference>
<organism evidence="3 4">
    <name type="scientific">Spizellomyces punctatus (strain DAOM BR117)</name>
    <dbReference type="NCBI Taxonomy" id="645134"/>
    <lineage>
        <taxon>Eukaryota</taxon>
        <taxon>Fungi</taxon>
        <taxon>Fungi incertae sedis</taxon>
        <taxon>Chytridiomycota</taxon>
        <taxon>Chytridiomycota incertae sedis</taxon>
        <taxon>Chytridiomycetes</taxon>
        <taxon>Spizellomycetales</taxon>
        <taxon>Spizellomycetaceae</taxon>
        <taxon>Spizellomyces</taxon>
    </lineage>
</organism>
<dbReference type="OrthoDB" id="2160218at2759"/>
<dbReference type="InterPro" id="IPR036047">
    <property type="entry name" value="F-box-like_dom_sf"/>
</dbReference>
<feature type="domain" description="F-box" evidence="2">
    <location>
        <begin position="6"/>
        <end position="55"/>
    </location>
</feature>
<sequence>MSSTANLAVPGLSDDIWLLILQYLAAQDIVSLLRVSEVSRRFNGLANTNQCWYAAYTCQYAMLTNGECYTYRSNRAGPPPDWKSKFLTAYKSVENWKAYGEALEKFYLQRESVLNPGRDRMKGEDLGGEEGEISGDAPLLHSEGTSDHAELTESTPSKPSVVCISHVPWANGLQKPWEYCLSQAEATQILRDLHATDTLASTFTSMVPDHSFELSQSPTTLLGISTLHFSSSNDDLRSTILFYDIATRSLQSHLTLAVPLGLDSVPVLHHLDIQNDVFLVVDEDYPERTWQRLQFRKYSTQELIWETSVEGVMQGQRVLPYPLAKEPGRMLVLGWKVGEERLTMGVGVLFDVVRREVIRRVSYGQDVLCIAEGDPYIPCVVLTGHRDNRICIWDLETGALKGTLLGHNCPVWGFAFMDEPDDRDEKGAWRRPQALTLVSVGDTGSDSDTAEVIVWDIDRVLSHPNLNPPILTRHTIKLTTPSDVISSFYVIHPIMYTLSYFGRFGVHDLQTGKMICSVEGVADLDAVSQSSPFGFFNVHRVGQVGCGGPQIVVLTRSGVLKVWSPGVDG</sequence>